<proteinExistence type="predicted"/>
<feature type="compositionally biased region" description="Basic and acidic residues" evidence="1">
    <location>
        <begin position="24"/>
        <end position="34"/>
    </location>
</feature>
<dbReference type="EMBL" id="LCWV01000003">
    <property type="protein sequence ID" value="PWI74548.1"/>
    <property type="molecule type" value="Genomic_DNA"/>
</dbReference>
<dbReference type="AlphaFoldDB" id="A0A2U3EJ62"/>
<protein>
    <submittedName>
        <fullName evidence="2">Uncharacterized protein</fullName>
    </submittedName>
</protein>
<comment type="caution">
    <text evidence="2">The sequence shown here is derived from an EMBL/GenBank/DDBJ whole genome shotgun (WGS) entry which is preliminary data.</text>
</comment>
<gene>
    <name evidence="2" type="ORF">PCL_07862</name>
</gene>
<evidence type="ECO:0000313" key="2">
    <source>
        <dbReference type="EMBL" id="PWI74548.1"/>
    </source>
</evidence>
<evidence type="ECO:0000313" key="3">
    <source>
        <dbReference type="Proteomes" id="UP000245956"/>
    </source>
</evidence>
<organism evidence="2 3">
    <name type="scientific">Purpureocillium lilacinum</name>
    <name type="common">Paecilomyces lilacinus</name>
    <dbReference type="NCBI Taxonomy" id="33203"/>
    <lineage>
        <taxon>Eukaryota</taxon>
        <taxon>Fungi</taxon>
        <taxon>Dikarya</taxon>
        <taxon>Ascomycota</taxon>
        <taxon>Pezizomycotina</taxon>
        <taxon>Sordariomycetes</taxon>
        <taxon>Hypocreomycetidae</taxon>
        <taxon>Hypocreales</taxon>
        <taxon>Ophiocordycipitaceae</taxon>
        <taxon>Purpureocillium</taxon>
    </lineage>
</organism>
<feature type="region of interest" description="Disordered" evidence="1">
    <location>
        <begin position="1"/>
        <end position="49"/>
    </location>
</feature>
<dbReference type="Proteomes" id="UP000245956">
    <property type="component" value="Unassembled WGS sequence"/>
</dbReference>
<sequence>METDPRHLRQAANPFPTGAATPVRESERLRESARATRSPPPTNFGRTCVPSLSYVPQPLPATRKVFPNEWNTRNKRGAAAAAAAIWGRAGTKRFPWKTNPPSPLFFALPLAGPSRRLPELSMEGPLWAWSSSRSVSPISTHFYFFPLSPPASGLSQDRPARTRNCLCASIVPPGPPAPLPTPGCQLGALHAALEAPATNHRSGTVHLPACFYYRAWPPTARQGTAPEHL</sequence>
<reference evidence="2 3" key="1">
    <citation type="journal article" date="2016" name="Front. Microbiol.">
        <title>Genome and transcriptome sequences reveal the specific parasitism of the nematophagous Purpureocillium lilacinum 36-1.</title>
        <authorList>
            <person name="Xie J."/>
            <person name="Li S."/>
            <person name="Mo C."/>
            <person name="Xiao X."/>
            <person name="Peng D."/>
            <person name="Wang G."/>
            <person name="Xiao Y."/>
        </authorList>
    </citation>
    <scope>NUCLEOTIDE SEQUENCE [LARGE SCALE GENOMIC DNA]</scope>
    <source>
        <strain evidence="2 3">36-1</strain>
    </source>
</reference>
<evidence type="ECO:0000256" key="1">
    <source>
        <dbReference type="SAM" id="MobiDB-lite"/>
    </source>
</evidence>
<name>A0A2U3EJ62_PURLI</name>
<accession>A0A2U3EJ62</accession>